<dbReference type="Pfam" id="PF22903">
    <property type="entry name" value="DA_C"/>
    <property type="match status" value="1"/>
</dbReference>
<evidence type="ECO:0000313" key="5">
    <source>
        <dbReference type="EMBL" id="KEF51739.1"/>
    </source>
</evidence>
<dbReference type="InterPro" id="IPR054499">
    <property type="entry name" value="DA_C"/>
</dbReference>
<dbReference type="STRING" id="1182545.A0A072NV36"/>
<evidence type="ECO:0008006" key="7">
    <source>
        <dbReference type="Google" id="ProtNLM"/>
    </source>
</evidence>
<comment type="caution">
    <text evidence="5">The sequence shown here is derived from an EMBL/GenBank/DDBJ whole genome shotgun (WGS) entry which is preliminary data.</text>
</comment>
<evidence type="ECO:0000256" key="2">
    <source>
        <dbReference type="ARBA" id="ARBA00046325"/>
    </source>
</evidence>
<keyword evidence="1" id="KW-0413">Isomerase</keyword>
<feature type="domain" description="Diels-Alderase N-terminal" evidence="4">
    <location>
        <begin position="67"/>
        <end position="167"/>
    </location>
</feature>
<dbReference type="SUPFAM" id="SSF159245">
    <property type="entry name" value="AttH-like"/>
    <property type="match status" value="1"/>
</dbReference>
<dbReference type="RefSeq" id="XP_013254329.1">
    <property type="nucleotide sequence ID" value="XM_013398875.1"/>
</dbReference>
<evidence type="ECO:0000259" key="3">
    <source>
        <dbReference type="Pfam" id="PF22903"/>
    </source>
</evidence>
<dbReference type="HOGENOM" id="CLU_041924_1_0_1"/>
<dbReference type="Proteomes" id="UP000027920">
    <property type="component" value="Unassembled WGS sequence"/>
</dbReference>
<proteinExistence type="inferred from homology"/>
<protein>
    <recommendedName>
        <fullName evidence="7">AttH domain-containing protein</fullName>
    </recommendedName>
</protein>
<dbReference type="GO" id="GO:0016853">
    <property type="term" value="F:isomerase activity"/>
    <property type="evidence" value="ECO:0007669"/>
    <property type="project" value="UniProtKB-KW"/>
</dbReference>
<dbReference type="InterPro" id="IPR056402">
    <property type="entry name" value="DA_N"/>
</dbReference>
<name>A0A072NV36_9EURO</name>
<dbReference type="AlphaFoldDB" id="A0A072NV36"/>
<dbReference type="VEuPathDB" id="FungiDB:A1O9_12076"/>
<feature type="domain" description="Diels-Alderase C-terminal" evidence="3">
    <location>
        <begin position="171"/>
        <end position="288"/>
    </location>
</feature>
<organism evidence="5 6">
    <name type="scientific">Exophiala aquamarina CBS 119918</name>
    <dbReference type="NCBI Taxonomy" id="1182545"/>
    <lineage>
        <taxon>Eukaryota</taxon>
        <taxon>Fungi</taxon>
        <taxon>Dikarya</taxon>
        <taxon>Ascomycota</taxon>
        <taxon>Pezizomycotina</taxon>
        <taxon>Eurotiomycetes</taxon>
        <taxon>Chaetothyriomycetidae</taxon>
        <taxon>Chaetothyriales</taxon>
        <taxon>Herpotrichiellaceae</taxon>
        <taxon>Exophiala</taxon>
    </lineage>
</organism>
<comment type="similarity">
    <text evidence="2">Belongs to the Diels-Alderase family.</text>
</comment>
<reference evidence="5 6" key="1">
    <citation type="submission" date="2013-03" db="EMBL/GenBank/DDBJ databases">
        <title>The Genome Sequence of Exophiala aquamarina CBS 119918.</title>
        <authorList>
            <consortium name="The Broad Institute Genomics Platform"/>
            <person name="Cuomo C."/>
            <person name="de Hoog S."/>
            <person name="Gorbushina A."/>
            <person name="Walker B."/>
            <person name="Young S.K."/>
            <person name="Zeng Q."/>
            <person name="Gargeya S."/>
            <person name="Fitzgerald M."/>
            <person name="Haas B."/>
            <person name="Abouelleil A."/>
            <person name="Allen A.W."/>
            <person name="Alvarado L."/>
            <person name="Arachchi H.M."/>
            <person name="Berlin A.M."/>
            <person name="Chapman S.B."/>
            <person name="Gainer-Dewar J."/>
            <person name="Goldberg J."/>
            <person name="Griggs A."/>
            <person name="Gujja S."/>
            <person name="Hansen M."/>
            <person name="Howarth C."/>
            <person name="Imamovic A."/>
            <person name="Ireland A."/>
            <person name="Larimer J."/>
            <person name="McCowan C."/>
            <person name="Murphy C."/>
            <person name="Pearson M."/>
            <person name="Poon T.W."/>
            <person name="Priest M."/>
            <person name="Roberts A."/>
            <person name="Saif S."/>
            <person name="Shea T."/>
            <person name="Sisk P."/>
            <person name="Sykes S."/>
            <person name="Wortman J."/>
            <person name="Nusbaum C."/>
            <person name="Birren B."/>
        </authorList>
    </citation>
    <scope>NUCLEOTIDE SEQUENCE [LARGE SCALE GENOMIC DNA]</scope>
    <source>
        <strain evidence="5 6">CBS 119918</strain>
    </source>
</reference>
<keyword evidence="6" id="KW-1185">Reference proteome</keyword>
<evidence type="ECO:0000313" key="6">
    <source>
        <dbReference type="Proteomes" id="UP000027920"/>
    </source>
</evidence>
<dbReference type="EMBL" id="AMGV01000021">
    <property type="protein sequence ID" value="KEF51739.1"/>
    <property type="molecule type" value="Genomic_DNA"/>
</dbReference>
<gene>
    <name evidence="5" type="ORF">A1O9_12076</name>
</gene>
<sequence length="299" mass="33401">MGGDPLTHFDYPMVSNFNLTATEDWSFDGVSTDGTMGISIFFSRGTVAGHTAAQRLLIAARAPGQTERGTWANSTSGLNWTFEVSNDYKYTVMTIDSKTVKGTYTLESISPAVYPNGRIYPDRKGNPLFAPFLYWVENVPVGLVQTNLTILGTLFNLNGIGGREHNWNSDSWGAISARWDMVRGAVGPYNFIAWTYESRFDGQTYFSIVLMKGQDVIFRTQQPELAVTDTYGSIKHKMDGPVHLSSDPKSPLQLPESSFTGYILDLVSPTTKESWRFEVDFNKPVYWFAATKMRKLADS</sequence>
<dbReference type="GeneID" id="25286971"/>
<accession>A0A072NV36</accession>
<dbReference type="Pfam" id="PF24137">
    <property type="entry name" value="DA_N"/>
    <property type="match status" value="1"/>
</dbReference>
<evidence type="ECO:0000259" key="4">
    <source>
        <dbReference type="Pfam" id="PF24137"/>
    </source>
</evidence>
<evidence type="ECO:0000256" key="1">
    <source>
        <dbReference type="ARBA" id="ARBA00023235"/>
    </source>
</evidence>
<dbReference type="OrthoDB" id="5344254at2759"/>